<proteinExistence type="predicted"/>
<protein>
    <submittedName>
        <fullName evidence="1">Uncharacterized protein</fullName>
    </submittedName>
</protein>
<dbReference type="VEuPathDB" id="AmoebaDB:KM1_050890"/>
<dbReference type="eggNOG" id="ENOG502RH86">
    <property type="taxonomic scope" value="Eukaryota"/>
</dbReference>
<sequence>MKRKGLKRNDYKSKKYLYIMQQNKNSFWNSIWKSLESLAKSMMSLGNIFSFKAKSVQCTIIRNKIYEDTLPCLRYLFDSDAPKYHVPLNTLESMDWAILGMRFLFTDMKYNRCRYDSEEDYDKAIDSIKSLFVESPQIPITRVRKPQYTKVFDDTVLIRNKPLPKASTHYIRRTFAHRNE</sequence>
<dbReference type="VEuPathDB" id="AmoebaDB:EHI5A_039870"/>
<reference evidence="1 2" key="1">
    <citation type="submission" date="2016-05" db="EMBL/GenBank/DDBJ databases">
        <title>First whole genome sequencing of Entamoeba histolytica HM1:IMSS-clone-6.</title>
        <authorList>
            <person name="Mukherjee Avik.K."/>
            <person name="Izumyama S."/>
            <person name="Nakada-Tsukui K."/>
            <person name="Nozaki T."/>
        </authorList>
    </citation>
    <scope>NUCLEOTIDE SEQUENCE [LARGE SCALE GENOMIC DNA]</scope>
    <source>
        <strain evidence="1 2">HM1:IMSS clone 6</strain>
    </source>
</reference>
<dbReference type="VEuPathDB" id="AmoebaDB:EHI8A_018550"/>
<evidence type="ECO:0000313" key="1">
    <source>
        <dbReference type="EMBL" id="GAT91842.1"/>
    </source>
</evidence>
<gene>
    <name evidence="1" type="ORF">CL6EHI_045430</name>
</gene>
<name>A0A175JEM9_ENTHI</name>
<accession>A0A175JEM9</accession>
<comment type="caution">
    <text evidence="1">The sequence shown here is derived from an EMBL/GenBank/DDBJ whole genome shotgun (WGS) entry which is preliminary data.</text>
</comment>
<dbReference type="AlphaFoldDB" id="A0A175JEM9"/>
<evidence type="ECO:0000313" key="2">
    <source>
        <dbReference type="Proteomes" id="UP000078387"/>
    </source>
</evidence>
<organism evidence="1 2">
    <name type="scientific">Entamoeba histolytica</name>
    <dbReference type="NCBI Taxonomy" id="5759"/>
    <lineage>
        <taxon>Eukaryota</taxon>
        <taxon>Amoebozoa</taxon>
        <taxon>Evosea</taxon>
        <taxon>Archamoebae</taxon>
        <taxon>Mastigamoebida</taxon>
        <taxon>Entamoebidae</taxon>
        <taxon>Entamoeba</taxon>
    </lineage>
</organism>
<dbReference type="VEuPathDB" id="AmoebaDB:EHI_045430"/>
<dbReference type="Proteomes" id="UP000078387">
    <property type="component" value="Unassembled WGS sequence"/>
</dbReference>
<dbReference type="VEuPathDB" id="AmoebaDB:EHI7A_021280"/>
<dbReference type="EMBL" id="BDEQ01000001">
    <property type="protein sequence ID" value="GAT91842.1"/>
    <property type="molecule type" value="Genomic_DNA"/>
</dbReference>